<proteinExistence type="inferred from homology"/>
<organism evidence="5 6">
    <name type="scientific">Bacillus benzoevorans</name>
    <dbReference type="NCBI Taxonomy" id="1456"/>
    <lineage>
        <taxon>Bacteria</taxon>
        <taxon>Bacillati</taxon>
        <taxon>Bacillota</taxon>
        <taxon>Bacilli</taxon>
        <taxon>Bacillales</taxon>
        <taxon>Bacillaceae</taxon>
        <taxon>Bacillus</taxon>
    </lineage>
</organism>
<evidence type="ECO:0000256" key="3">
    <source>
        <dbReference type="ARBA" id="ARBA00049933"/>
    </source>
</evidence>
<dbReference type="GO" id="GO:0009055">
    <property type="term" value="F:electron transfer activity"/>
    <property type="evidence" value="ECO:0007669"/>
    <property type="project" value="InterPro"/>
</dbReference>
<dbReference type="InterPro" id="IPR000049">
    <property type="entry name" value="ET-Flavoprotein_bsu_CS"/>
</dbReference>
<keyword evidence="6" id="KW-1185">Reference proteome</keyword>
<dbReference type="PANTHER" id="PTHR21294">
    <property type="entry name" value="ELECTRON TRANSFER FLAVOPROTEIN BETA-SUBUNIT"/>
    <property type="match status" value="1"/>
</dbReference>
<evidence type="ECO:0000313" key="6">
    <source>
        <dbReference type="Proteomes" id="UP000531594"/>
    </source>
</evidence>
<dbReference type="SMART" id="SM00893">
    <property type="entry name" value="ETF"/>
    <property type="match status" value="1"/>
</dbReference>
<protein>
    <recommendedName>
        <fullName evidence="2">Electron transfer flavoprotein small subunit</fullName>
    </recommendedName>
</protein>
<dbReference type="InterPro" id="IPR014730">
    <property type="entry name" value="ETF_a/b_N"/>
</dbReference>
<dbReference type="PANTHER" id="PTHR21294:SF17">
    <property type="entry name" value="PROTEIN FIXA"/>
    <property type="match status" value="1"/>
</dbReference>
<dbReference type="RefSeq" id="WP_246439647.1">
    <property type="nucleotide sequence ID" value="NZ_JACHGK010000014.1"/>
</dbReference>
<evidence type="ECO:0000256" key="1">
    <source>
        <dbReference type="ARBA" id="ARBA00007557"/>
    </source>
</evidence>
<dbReference type="AlphaFoldDB" id="A0A7X0LWB0"/>
<evidence type="ECO:0000259" key="4">
    <source>
        <dbReference type="SMART" id="SM00893"/>
    </source>
</evidence>
<reference evidence="5 6" key="1">
    <citation type="submission" date="2020-08" db="EMBL/GenBank/DDBJ databases">
        <title>Genomic Encyclopedia of Type Strains, Phase IV (KMG-IV): sequencing the most valuable type-strain genomes for metagenomic binning, comparative biology and taxonomic classification.</title>
        <authorList>
            <person name="Goeker M."/>
        </authorList>
    </citation>
    <scope>NUCLEOTIDE SEQUENCE [LARGE SCALE GENOMIC DNA]</scope>
    <source>
        <strain evidence="5 6">DSM 5391</strain>
    </source>
</reference>
<dbReference type="InterPro" id="IPR033948">
    <property type="entry name" value="ETF_beta_N"/>
</dbReference>
<name>A0A7X0LWB0_9BACI</name>
<sequence>MMNIIACFKVVPDEQDIMVNSNGDISVDKAKLTISNYDINSIEAGAQLVEANGGNLLALSAGAAKIDDSKLKKNVLSRGPESLYLIADDSLDNMDTHQTAQALKAGIEKIGSYDLILCGDGSSDLYAQQVGAQLGQLLSVPTINSVSKISVVDGKAIVERTLEDEVETLEVPLPAVLSVTADINEPRIPSMKQILSAGKKPSTVWSSGDADLTIPAHSIEVLETKAPKQVERKQIVIEGGSDDAIQQFIEKIAVELR</sequence>
<dbReference type="InterPro" id="IPR012255">
    <property type="entry name" value="ETF_b"/>
</dbReference>
<dbReference type="PIRSF" id="PIRSF000090">
    <property type="entry name" value="Beta-ETF"/>
    <property type="match status" value="1"/>
</dbReference>
<dbReference type="Pfam" id="PF01012">
    <property type="entry name" value="ETF"/>
    <property type="match status" value="1"/>
</dbReference>
<evidence type="ECO:0000313" key="5">
    <source>
        <dbReference type="EMBL" id="MBB6446876.1"/>
    </source>
</evidence>
<feature type="domain" description="Electron transfer flavoprotein alpha/beta-subunit N-terminal" evidence="4">
    <location>
        <begin position="22"/>
        <end position="214"/>
    </location>
</feature>
<comment type="cofactor">
    <cofactor evidence="3">
        <name>AMP</name>
        <dbReference type="ChEBI" id="CHEBI:456215"/>
    </cofactor>
</comment>
<accession>A0A7X0LWB0</accession>
<dbReference type="EMBL" id="JACHGK010000014">
    <property type="protein sequence ID" value="MBB6446876.1"/>
    <property type="molecule type" value="Genomic_DNA"/>
</dbReference>
<dbReference type="NCBIfam" id="NF008998">
    <property type="entry name" value="PRK12342.1"/>
    <property type="match status" value="1"/>
</dbReference>
<dbReference type="CDD" id="cd01714">
    <property type="entry name" value="ETF_beta"/>
    <property type="match status" value="1"/>
</dbReference>
<comment type="similarity">
    <text evidence="1">Belongs to the ETF beta-subunit/FixA family.</text>
</comment>
<dbReference type="NCBIfam" id="NF002888">
    <property type="entry name" value="PRK03359.1"/>
    <property type="match status" value="1"/>
</dbReference>
<dbReference type="Gene3D" id="3.40.50.620">
    <property type="entry name" value="HUPs"/>
    <property type="match status" value="1"/>
</dbReference>
<dbReference type="InterPro" id="IPR014729">
    <property type="entry name" value="Rossmann-like_a/b/a_fold"/>
</dbReference>
<comment type="caution">
    <text evidence="5">The sequence shown here is derived from an EMBL/GenBank/DDBJ whole genome shotgun (WGS) entry which is preliminary data.</text>
</comment>
<evidence type="ECO:0000256" key="2">
    <source>
        <dbReference type="ARBA" id="ARBA00042002"/>
    </source>
</evidence>
<dbReference type="SUPFAM" id="SSF52402">
    <property type="entry name" value="Adenine nucleotide alpha hydrolases-like"/>
    <property type="match status" value="1"/>
</dbReference>
<dbReference type="PROSITE" id="PS01065">
    <property type="entry name" value="ETF_BETA"/>
    <property type="match status" value="1"/>
</dbReference>
<gene>
    <name evidence="5" type="ORF">HNR53_003541</name>
</gene>
<dbReference type="Proteomes" id="UP000531594">
    <property type="component" value="Unassembled WGS sequence"/>
</dbReference>